<name>A0A0A9HUA7_ARUDO</name>
<accession>A0A0A9HUA7</accession>
<dbReference type="EMBL" id="GBRH01161393">
    <property type="protein sequence ID" value="JAE36503.1"/>
    <property type="molecule type" value="Transcribed_RNA"/>
</dbReference>
<protein>
    <submittedName>
        <fullName evidence="1">Uncharacterized protein</fullName>
    </submittedName>
</protein>
<evidence type="ECO:0000313" key="1">
    <source>
        <dbReference type="EMBL" id="JAE36503.1"/>
    </source>
</evidence>
<sequence>MASQSSILAAWRQLCRNRCECVRHDASAAGERRVILTICLPSPMLATEVAVALWYTMPCCCCWTYNAKAS</sequence>
<organism evidence="1">
    <name type="scientific">Arundo donax</name>
    <name type="common">Giant reed</name>
    <name type="synonym">Donax arundinaceus</name>
    <dbReference type="NCBI Taxonomy" id="35708"/>
    <lineage>
        <taxon>Eukaryota</taxon>
        <taxon>Viridiplantae</taxon>
        <taxon>Streptophyta</taxon>
        <taxon>Embryophyta</taxon>
        <taxon>Tracheophyta</taxon>
        <taxon>Spermatophyta</taxon>
        <taxon>Magnoliopsida</taxon>
        <taxon>Liliopsida</taxon>
        <taxon>Poales</taxon>
        <taxon>Poaceae</taxon>
        <taxon>PACMAD clade</taxon>
        <taxon>Arundinoideae</taxon>
        <taxon>Arundineae</taxon>
        <taxon>Arundo</taxon>
    </lineage>
</organism>
<reference evidence="1" key="1">
    <citation type="submission" date="2014-09" db="EMBL/GenBank/DDBJ databases">
        <authorList>
            <person name="Magalhaes I.L.F."/>
            <person name="Oliveira U."/>
            <person name="Santos F.R."/>
            <person name="Vidigal T.H.D.A."/>
            <person name="Brescovit A.D."/>
            <person name="Santos A.J."/>
        </authorList>
    </citation>
    <scope>NUCLEOTIDE SEQUENCE</scope>
    <source>
        <tissue evidence="1">Shoot tissue taken approximately 20 cm above the soil surface</tissue>
    </source>
</reference>
<dbReference type="AlphaFoldDB" id="A0A0A9HUA7"/>
<reference evidence="1" key="2">
    <citation type="journal article" date="2015" name="Data Brief">
        <title>Shoot transcriptome of the giant reed, Arundo donax.</title>
        <authorList>
            <person name="Barrero R.A."/>
            <person name="Guerrero F.D."/>
            <person name="Moolhuijzen P."/>
            <person name="Goolsby J.A."/>
            <person name="Tidwell J."/>
            <person name="Bellgard S.E."/>
            <person name="Bellgard M.I."/>
        </authorList>
    </citation>
    <scope>NUCLEOTIDE SEQUENCE</scope>
    <source>
        <tissue evidence="1">Shoot tissue taken approximately 20 cm above the soil surface</tissue>
    </source>
</reference>
<proteinExistence type="predicted"/>